<protein>
    <submittedName>
        <fullName evidence="1">Uncharacterized protein</fullName>
    </submittedName>
</protein>
<dbReference type="HOGENOM" id="CLU_3088905_0_0_1"/>
<dbReference type="Proteomes" id="UP000054485">
    <property type="component" value="Unassembled WGS sequence"/>
</dbReference>
<dbReference type="EMBL" id="KN836052">
    <property type="protein sequence ID" value="KIK33008.1"/>
    <property type="molecule type" value="Genomic_DNA"/>
</dbReference>
<name>A0A0D0AM57_9AGAM</name>
<keyword evidence="2" id="KW-1185">Reference proteome</keyword>
<dbReference type="AlphaFoldDB" id="A0A0D0AM57"/>
<dbReference type="InParanoid" id="A0A0D0AM57"/>
<sequence>MSGTLLDLVCINTGVASATTSEHTVSADAFLYANVALLNELDDISETHRNKV</sequence>
<organism evidence="1 2">
    <name type="scientific">Suillus luteus UH-Slu-Lm8-n1</name>
    <dbReference type="NCBI Taxonomy" id="930992"/>
    <lineage>
        <taxon>Eukaryota</taxon>
        <taxon>Fungi</taxon>
        <taxon>Dikarya</taxon>
        <taxon>Basidiomycota</taxon>
        <taxon>Agaricomycotina</taxon>
        <taxon>Agaricomycetes</taxon>
        <taxon>Agaricomycetidae</taxon>
        <taxon>Boletales</taxon>
        <taxon>Suillineae</taxon>
        <taxon>Suillaceae</taxon>
        <taxon>Suillus</taxon>
    </lineage>
</organism>
<accession>A0A0D0AM57</accession>
<evidence type="ECO:0000313" key="2">
    <source>
        <dbReference type="Proteomes" id="UP000054485"/>
    </source>
</evidence>
<gene>
    <name evidence="1" type="ORF">CY34DRAFT_740873</name>
</gene>
<reference evidence="1 2" key="1">
    <citation type="submission" date="2014-04" db="EMBL/GenBank/DDBJ databases">
        <authorList>
            <consortium name="DOE Joint Genome Institute"/>
            <person name="Kuo A."/>
            <person name="Ruytinx J."/>
            <person name="Rineau F."/>
            <person name="Colpaert J."/>
            <person name="Kohler A."/>
            <person name="Nagy L.G."/>
            <person name="Floudas D."/>
            <person name="Copeland A."/>
            <person name="Barry K.W."/>
            <person name="Cichocki N."/>
            <person name="Veneault-Fourrey C."/>
            <person name="LaButti K."/>
            <person name="Lindquist E.A."/>
            <person name="Lipzen A."/>
            <person name="Lundell T."/>
            <person name="Morin E."/>
            <person name="Murat C."/>
            <person name="Sun H."/>
            <person name="Tunlid A."/>
            <person name="Henrissat B."/>
            <person name="Grigoriev I.V."/>
            <person name="Hibbett D.S."/>
            <person name="Martin F."/>
            <person name="Nordberg H.P."/>
            <person name="Cantor M.N."/>
            <person name="Hua S.X."/>
        </authorList>
    </citation>
    <scope>NUCLEOTIDE SEQUENCE [LARGE SCALE GENOMIC DNA]</scope>
    <source>
        <strain evidence="1 2">UH-Slu-Lm8-n1</strain>
    </source>
</reference>
<reference evidence="2" key="2">
    <citation type="submission" date="2015-01" db="EMBL/GenBank/DDBJ databases">
        <title>Evolutionary Origins and Diversification of the Mycorrhizal Mutualists.</title>
        <authorList>
            <consortium name="DOE Joint Genome Institute"/>
            <consortium name="Mycorrhizal Genomics Consortium"/>
            <person name="Kohler A."/>
            <person name="Kuo A."/>
            <person name="Nagy L.G."/>
            <person name="Floudas D."/>
            <person name="Copeland A."/>
            <person name="Barry K.W."/>
            <person name="Cichocki N."/>
            <person name="Veneault-Fourrey C."/>
            <person name="LaButti K."/>
            <person name="Lindquist E.A."/>
            <person name="Lipzen A."/>
            <person name="Lundell T."/>
            <person name="Morin E."/>
            <person name="Murat C."/>
            <person name="Riley R."/>
            <person name="Ohm R."/>
            <person name="Sun H."/>
            <person name="Tunlid A."/>
            <person name="Henrissat B."/>
            <person name="Grigoriev I.V."/>
            <person name="Hibbett D.S."/>
            <person name="Martin F."/>
        </authorList>
    </citation>
    <scope>NUCLEOTIDE SEQUENCE [LARGE SCALE GENOMIC DNA]</scope>
    <source>
        <strain evidence="2">UH-Slu-Lm8-n1</strain>
    </source>
</reference>
<proteinExistence type="predicted"/>
<evidence type="ECO:0000313" key="1">
    <source>
        <dbReference type="EMBL" id="KIK33008.1"/>
    </source>
</evidence>